<keyword evidence="5 6" id="KW-0472">Membrane</keyword>
<keyword evidence="3 6" id="KW-0812">Transmembrane</keyword>
<evidence type="ECO:0000256" key="4">
    <source>
        <dbReference type="ARBA" id="ARBA00022989"/>
    </source>
</evidence>
<keyword evidence="4 6" id="KW-1133">Transmembrane helix</keyword>
<evidence type="ECO:0000313" key="9">
    <source>
        <dbReference type="Proteomes" id="UP000464865"/>
    </source>
</evidence>
<dbReference type="RefSeq" id="WP_164056923.1">
    <property type="nucleotide sequence ID" value="NZ_CP048637.1"/>
</dbReference>
<comment type="subcellular location">
    <subcellularLocation>
        <location evidence="1">Cell membrane</location>
        <topology evidence="1">Multi-pass membrane protein</topology>
    </subcellularLocation>
</comment>
<proteinExistence type="predicted"/>
<dbReference type="InterPro" id="IPR051449">
    <property type="entry name" value="ABC-2_transporter_component"/>
</dbReference>
<dbReference type="KEGG" id="roy:G3A56_26550"/>
<name>A0A7L5BRT1_9HYPH</name>
<dbReference type="PANTHER" id="PTHR30294">
    <property type="entry name" value="MEMBRANE COMPONENT OF ABC TRANSPORTER YHHJ-RELATED"/>
    <property type="match status" value="1"/>
</dbReference>
<sequence>MTIASTPLFNPQGGYASFVVPAAFVLILQQTLLMGIGILHSGRQPSRAPAAVAAALAYILLYCFWIAVTLVFLPYVLGIPRIGGIVTLYLVAVPFLFAVTAMGFAIAWSIPWKEGVVFFLVVLGMPLFFLSGVSWPVEQIPSVLRELSLLIPSTTAITAIVRVNQMGANFRSVANDVAVQIVLAIGYALLAVTIRWARR</sequence>
<evidence type="ECO:0000259" key="7">
    <source>
        <dbReference type="Pfam" id="PF12698"/>
    </source>
</evidence>
<evidence type="ECO:0000256" key="5">
    <source>
        <dbReference type="ARBA" id="ARBA00023136"/>
    </source>
</evidence>
<keyword evidence="2" id="KW-1003">Cell membrane</keyword>
<organism evidence="8 9">
    <name type="scientific">Rhizobium oryzihabitans</name>
    <dbReference type="NCBI Taxonomy" id="2267833"/>
    <lineage>
        <taxon>Bacteria</taxon>
        <taxon>Pseudomonadati</taxon>
        <taxon>Pseudomonadota</taxon>
        <taxon>Alphaproteobacteria</taxon>
        <taxon>Hyphomicrobiales</taxon>
        <taxon>Rhizobiaceae</taxon>
        <taxon>Rhizobium/Agrobacterium group</taxon>
        <taxon>Rhizobium</taxon>
    </lineage>
</organism>
<evidence type="ECO:0000256" key="1">
    <source>
        <dbReference type="ARBA" id="ARBA00004651"/>
    </source>
</evidence>
<dbReference type="PANTHER" id="PTHR30294:SF46">
    <property type="entry name" value="ABC TRANSPORTER PERMEASE"/>
    <property type="match status" value="1"/>
</dbReference>
<dbReference type="AlphaFoldDB" id="A0A7L5BRT1"/>
<feature type="transmembrane region" description="Helical" evidence="6">
    <location>
        <begin position="115"/>
        <end position="137"/>
    </location>
</feature>
<evidence type="ECO:0000256" key="2">
    <source>
        <dbReference type="ARBA" id="ARBA00022475"/>
    </source>
</evidence>
<dbReference type="GO" id="GO:0140359">
    <property type="term" value="F:ABC-type transporter activity"/>
    <property type="evidence" value="ECO:0007669"/>
    <property type="project" value="InterPro"/>
</dbReference>
<feature type="domain" description="ABC-2 type transporter transmembrane" evidence="7">
    <location>
        <begin position="3"/>
        <end position="192"/>
    </location>
</feature>
<protein>
    <submittedName>
        <fullName evidence="8">ABC transporter permease</fullName>
    </submittedName>
</protein>
<accession>A0A7L5BRT1</accession>
<dbReference type="EMBL" id="CP048637">
    <property type="protein sequence ID" value="QIB41376.1"/>
    <property type="molecule type" value="Genomic_DNA"/>
</dbReference>
<dbReference type="Pfam" id="PF12698">
    <property type="entry name" value="ABC2_membrane_3"/>
    <property type="match status" value="1"/>
</dbReference>
<feature type="transmembrane region" description="Helical" evidence="6">
    <location>
        <begin position="51"/>
        <end position="76"/>
    </location>
</feature>
<dbReference type="Proteomes" id="UP000464865">
    <property type="component" value="Plasmid p5"/>
</dbReference>
<dbReference type="GO" id="GO:0005886">
    <property type="term" value="C:plasma membrane"/>
    <property type="evidence" value="ECO:0007669"/>
    <property type="project" value="UniProtKB-SubCell"/>
</dbReference>
<keyword evidence="8" id="KW-0614">Plasmid</keyword>
<dbReference type="InterPro" id="IPR013525">
    <property type="entry name" value="ABC2_TM"/>
</dbReference>
<evidence type="ECO:0000256" key="6">
    <source>
        <dbReference type="SAM" id="Phobius"/>
    </source>
</evidence>
<keyword evidence="9" id="KW-1185">Reference proteome</keyword>
<evidence type="ECO:0000313" key="8">
    <source>
        <dbReference type="EMBL" id="QIB41376.1"/>
    </source>
</evidence>
<feature type="transmembrane region" description="Helical" evidence="6">
    <location>
        <begin position="82"/>
        <end position="108"/>
    </location>
</feature>
<reference evidence="8 9" key="1">
    <citation type="submission" date="2020-02" db="EMBL/GenBank/DDBJ databases">
        <title>Plant-Promoting Endophytic Bacterium Rhizobium oryzihabitans sp. nov., Isolated from the Root of Rice.</title>
        <authorList>
            <person name="zhao J."/>
            <person name="Zhang G."/>
        </authorList>
    </citation>
    <scope>NUCLEOTIDE SEQUENCE [LARGE SCALE GENOMIC DNA]</scope>
    <source>
        <strain evidence="8 9">M15</strain>
        <plasmid evidence="8 9">p5</plasmid>
    </source>
</reference>
<gene>
    <name evidence="8" type="ORF">G3A56_26550</name>
</gene>
<feature type="transmembrane region" description="Helical" evidence="6">
    <location>
        <begin position="177"/>
        <end position="197"/>
    </location>
</feature>
<geneLocation type="plasmid" evidence="8 9">
    <name>p5</name>
</geneLocation>
<evidence type="ECO:0000256" key="3">
    <source>
        <dbReference type="ARBA" id="ARBA00022692"/>
    </source>
</evidence>
<feature type="transmembrane region" description="Helical" evidence="6">
    <location>
        <begin position="15"/>
        <end position="39"/>
    </location>
</feature>